<dbReference type="Proteomes" id="UP000094527">
    <property type="component" value="Unassembled WGS sequence"/>
</dbReference>
<sequence length="114" mass="12647">MKRICRTTDGAANTVLYPVLTPEVGEKCGGEYFETGKVQTTNPQANRPEIQKRLWERSLQLTHDANANSSQNQEYGRRTDEVVVMTGGSNGIGVSIVKKLLQLDYTIILGMKCD</sequence>
<keyword evidence="2" id="KW-1185">Reference proteome</keyword>
<name>A0A1D2MQW6_ORCCI</name>
<dbReference type="InterPro" id="IPR036291">
    <property type="entry name" value="NAD(P)-bd_dom_sf"/>
</dbReference>
<dbReference type="SUPFAM" id="SSF51735">
    <property type="entry name" value="NAD(P)-binding Rossmann-fold domains"/>
    <property type="match status" value="1"/>
</dbReference>
<reference evidence="1 2" key="1">
    <citation type="journal article" date="2016" name="Genome Biol. Evol.">
        <title>Gene Family Evolution Reflects Adaptation to Soil Environmental Stressors in the Genome of the Collembolan Orchesella cincta.</title>
        <authorList>
            <person name="Faddeeva-Vakhrusheva A."/>
            <person name="Derks M.F."/>
            <person name="Anvar S.Y."/>
            <person name="Agamennone V."/>
            <person name="Suring W."/>
            <person name="Smit S."/>
            <person name="van Straalen N.M."/>
            <person name="Roelofs D."/>
        </authorList>
    </citation>
    <scope>NUCLEOTIDE SEQUENCE [LARGE SCALE GENOMIC DNA]</scope>
    <source>
        <tissue evidence="1">Mixed pool</tissue>
    </source>
</reference>
<comment type="caution">
    <text evidence="1">The sequence shown here is derived from an EMBL/GenBank/DDBJ whole genome shotgun (WGS) entry which is preliminary data.</text>
</comment>
<proteinExistence type="predicted"/>
<accession>A0A1D2MQW6</accession>
<organism evidence="1 2">
    <name type="scientific">Orchesella cincta</name>
    <name type="common">Springtail</name>
    <name type="synonym">Podura cincta</name>
    <dbReference type="NCBI Taxonomy" id="48709"/>
    <lineage>
        <taxon>Eukaryota</taxon>
        <taxon>Metazoa</taxon>
        <taxon>Ecdysozoa</taxon>
        <taxon>Arthropoda</taxon>
        <taxon>Hexapoda</taxon>
        <taxon>Collembola</taxon>
        <taxon>Entomobryomorpha</taxon>
        <taxon>Entomobryoidea</taxon>
        <taxon>Orchesellidae</taxon>
        <taxon>Orchesellinae</taxon>
        <taxon>Orchesella</taxon>
    </lineage>
</organism>
<gene>
    <name evidence="1" type="ORF">Ocin01_11482</name>
</gene>
<dbReference type="Gene3D" id="3.40.50.720">
    <property type="entry name" value="NAD(P)-binding Rossmann-like Domain"/>
    <property type="match status" value="1"/>
</dbReference>
<dbReference type="OrthoDB" id="191139at2759"/>
<evidence type="ECO:0000313" key="2">
    <source>
        <dbReference type="Proteomes" id="UP000094527"/>
    </source>
</evidence>
<dbReference type="AlphaFoldDB" id="A0A1D2MQW6"/>
<evidence type="ECO:0000313" key="1">
    <source>
        <dbReference type="EMBL" id="ODM95194.1"/>
    </source>
</evidence>
<protein>
    <submittedName>
        <fullName evidence="1">Short-chain dehydrogenase TIC 32, chloroplastic</fullName>
    </submittedName>
</protein>
<dbReference type="EMBL" id="LJIJ01000700">
    <property type="protein sequence ID" value="ODM95194.1"/>
    <property type="molecule type" value="Genomic_DNA"/>
</dbReference>